<sequence length="348" mass="38633">MEKPVKVYRGTYLESTHDFHVAVVNTHGELLYSYGNPERLTFPRSSMKPFQAIAVLETGAADAYYFDEADISLICASHSGEPRHRDRVKKIINNIHLEENNLQCGTHIPRDIESYNALIKAGGELTPVYSNCSGKHSGMLTAVVHMKEDVSSYRELTHPHQQRILNAIEHVCQYPKEKIDISVDGCGVPVHRLPLRNTALGFARLANPNAWEQSERAQTLERIRNAMMKHPEMVGGKDRFDTDLMAAFNGGIVAKGGAEGVQCIGVVDLGLGITIKAEDGNARVVSVVAMEVLKKLNIGDESIYQKLDQYVNAAVLNARNDRIGRIEANFELVKHNDEKSDSESDNNI</sequence>
<dbReference type="RefSeq" id="WP_406581245.1">
    <property type="nucleotide sequence ID" value="NZ_JBJHQH010000010.1"/>
</dbReference>
<evidence type="ECO:0000313" key="2">
    <source>
        <dbReference type="Proteomes" id="UP001623041"/>
    </source>
</evidence>
<dbReference type="EMBL" id="JBJHQH010000010">
    <property type="protein sequence ID" value="MFK9092670.1"/>
    <property type="molecule type" value="Genomic_DNA"/>
</dbReference>
<reference evidence="1 2" key="1">
    <citation type="submission" date="2024-11" db="EMBL/GenBank/DDBJ databases">
        <authorList>
            <person name="Lucas J.A."/>
        </authorList>
    </citation>
    <scope>NUCLEOTIDE SEQUENCE [LARGE SCALE GENOMIC DNA]</scope>
    <source>
        <strain evidence="1 2">Z 5.4</strain>
    </source>
</reference>
<proteinExistence type="predicted"/>
<dbReference type="InterPro" id="IPR010349">
    <property type="entry name" value="Asparaginase_II"/>
</dbReference>
<dbReference type="PANTHER" id="PTHR42110">
    <property type="entry name" value="L-ASPARAGINASE, PUTATIVE (AFU_ORTHOLOGUE AFUA_3G11890)-RELATED"/>
    <property type="match status" value="1"/>
</dbReference>
<dbReference type="Proteomes" id="UP001623041">
    <property type="component" value="Unassembled WGS sequence"/>
</dbReference>
<organism evidence="1 2">
    <name type="scientific">Bacillus salipaludis</name>
    <dbReference type="NCBI Taxonomy" id="2547811"/>
    <lineage>
        <taxon>Bacteria</taxon>
        <taxon>Bacillati</taxon>
        <taxon>Bacillota</taxon>
        <taxon>Bacilli</taxon>
        <taxon>Bacillales</taxon>
        <taxon>Bacillaceae</taxon>
        <taxon>Bacillus</taxon>
    </lineage>
</organism>
<dbReference type="PANTHER" id="PTHR42110:SF1">
    <property type="entry name" value="L-ASPARAGINASE, PUTATIVE (AFU_ORTHOLOGUE AFUA_3G11890)-RELATED"/>
    <property type="match status" value="1"/>
</dbReference>
<accession>A0ABW8RKC6</accession>
<evidence type="ECO:0000313" key="1">
    <source>
        <dbReference type="EMBL" id="MFK9092670.1"/>
    </source>
</evidence>
<comment type="caution">
    <text evidence="1">The sequence shown here is derived from an EMBL/GenBank/DDBJ whole genome shotgun (WGS) entry which is preliminary data.</text>
</comment>
<protein>
    <submittedName>
        <fullName evidence="1">Asparaginase</fullName>
    </submittedName>
</protein>
<dbReference type="Pfam" id="PF06089">
    <property type="entry name" value="Asparaginase_II"/>
    <property type="match status" value="1"/>
</dbReference>
<keyword evidence="2" id="KW-1185">Reference proteome</keyword>
<gene>
    <name evidence="1" type="ORF">ACJEBI_14405</name>
</gene>
<name>A0ABW8RKC6_9BACI</name>